<dbReference type="RefSeq" id="WP_239677679.1">
    <property type="nucleotide sequence ID" value="NZ_CP070499.1"/>
</dbReference>
<keyword evidence="5" id="KW-1185">Reference proteome</keyword>
<dbReference type="PROSITE" id="PS50883">
    <property type="entry name" value="EAL"/>
    <property type="match status" value="1"/>
</dbReference>
<dbReference type="Gene3D" id="3.20.20.450">
    <property type="entry name" value="EAL domain"/>
    <property type="match status" value="1"/>
</dbReference>
<name>A0A895YCH7_9ACTN</name>
<reference evidence="4" key="1">
    <citation type="submission" date="2021-02" db="EMBL/GenBank/DDBJ databases">
        <title>Natrosporangium hydrolyticum gen. nov., sp. nov, a haloalkaliphilic actinobacterium from a soda solonchak soil.</title>
        <authorList>
            <person name="Sorokin D.Y."/>
            <person name="Khijniak T.V."/>
            <person name="Zakharycheva A.P."/>
            <person name="Boueva O.V."/>
            <person name="Ariskina E.V."/>
            <person name="Hahnke R.L."/>
            <person name="Bunk B."/>
            <person name="Sproer C."/>
            <person name="Schumann P."/>
            <person name="Evtushenko L.I."/>
            <person name="Kublanov I.V."/>
        </authorList>
    </citation>
    <scope>NUCLEOTIDE SEQUENCE</scope>
    <source>
        <strain evidence="4">DSM 106523</strain>
    </source>
</reference>
<dbReference type="CDD" id="cd01948">
    <property type="entry name" value="EAL"/>
    <property type="match status" value="1"/>
</dbReference>
<protein>
    <submittedName>
        <fullName evidence="4">GGDEF and EAL domain-containing protein</fullName>
    </submittedName>
</protein>
<dbReference type="Pfam" id="PF01590">
    <property type="entry name" value="GAF"/>
    <property type="match status" value="1"/>
</dbReference>
<dbReference type="Proteomes" id="UP000662857">
    <property type="component" value="Chromosome"/>
</dbReference>
<keyword evidence="1" id="KW-0812">Transmembrane</keyword>
<feature type="transmembrane region" description="Helical" evidence="1">
    <location>
        <begin position="90"/>
        <end position="108"/>
    </location>
</feature>
<dbReference type="InterPro" id="IPR035919">
    <property type="entry name" value="EAL_sf"/>
</dbReference>
<feature type="domain" description="GGDEF" evidence="3">
    <location>
        <begin position="407"/>
        <end position="540"/>
    </location>
</feature>
<dbReference type="Pfam" id="PF00563">
    <property type="entry name" value="EAL"/>
    <property type="match status" value="1"/>
</dbReference>
<feature type="domain" description="EAL" evidence="2">
    <location>
        <begin position="547"/>
        <end position="800"/>
    </location>
</feature>
<feature type="transmembrane region" description="Helical" evidence="1">
    <location>
        <begin position="159"/>
        <end position="180"/>
    </location>
</feature>
<dbReference type="GO" id="GO:0071111">
    <property type="term" value="F:cyclic-guanylate-specific phosphodiesterase activity"/>
    <property type="evidence" value="ECO:0007669"/>
    <property type="project" value="InterPro"/>
</dbReference>
<keyword evidence="1" id="KW-0472">Membrane</keyword>
<evidence type="ECO:0000313" key="5">
    <source>
        <dbReference type="Proteomes" id="UP000662857"/>
    </source>
</evidence>
<feature type="transmembrane region" description="Helical" evidence="1">
    <location>
        <begin position="58"/>
        <end position="78"/>
    </location>
</feature>
<evidence type="ECO:0000259" key="3">
    <source>
        <dbReference type="PROSITE" id="PS50887"/>
    </source>
</evidence>
<dbReference type="InterPro" id="IPR029787">
    <property type="entry name" value="Nucleotide_cyclase"/>
</dbReference>
<feature type="transmembrane region" description="Helical" evidence="1">
    <location>
        <begin position="18"/>
        <end position="38"/>
    </location>
</feature>
<dbReference type="SMART" id="SM00052">
    <property type="entry name" value="EAL"/>
    <property type="match status" value="1"/>
</dbReference>
<dbReference type="InterPro" id="IPR050706">
    <property type="entry name" value="Cyclic-di-GMP_PDE-like"/>
</dbReference>
<dbReference type="PROSITE" id="PS50887">
    <property type="entry name" value="GGDEF"/>
    <property type="match status" value="1"/>
</dbReference>
<dbReference type="CDD" id="cd01949">
    <property type="entry name" value="GGDEF"/>
    <property type="match status" value="1"/>
</dbReference>
<dbReference type="Gene3D" id="3.30.70.270">
    <property type="match status" value="1"/>
</dbReference>
<feature type="transmembrane region" description="Helical" evidence="1">
    <location>
        <begin position="186"/>
        <end position="205"/>
    </location>
</feature>
<feature type="transmembrane region" description="Helical" evidence="1">
    <location>
        <begin position="120"/>
        <end position="147"/>
    </location>
</feature>
<dbReference type="InterPro" id="IPR001633">
    <property type="entry name" value="EAL_dom"/>
</dbReference>
<dbReference type="PANTHER" id="PTHR33121:SF71">
    <property type="entry name" value="OXYGEN SENSOR PROTEIN DOSP"/>
    <property type="match status" value="1"/>
</dbReference>
<dbReference type="SUPFAM" id="SSF141868">
    <property type="entry name" value="EAL domain-like"/>
    <property type="match status" value="1"/>
</dbReference>
<dbReference type="AlphaFoldDB" id="A0A895YCH7"/>
<dbReference type="InterPro" id="IPR000160">
    <property type="entry name" value="GGDEF_dom"/>
</dbReference>
<accession>A0A895YCH7</accession>
<evidence type="ECO:0000313" key="4">
    <source>
        <dbReference type="EMBL" id="QSB15497.1"/>
    </source>
</evidence>
<dbReference type="Gene3D" id="3.30.450.40">
    <property type="match status" value="1"/>
</dbReference>
<dbReference type="InterPro" id="IPR043128">
    <property type="entry name" value="Rev_trsase/Diguanyl_cyclase"/>
</dbReference>
<dbReference type="InterPro" id="IPR003018">
    <property type="entry name" value="GAF"/>
</dbReference>
<dbReference type="SUPFAM" id="SSF55781">
    <property type="entry name" value="GAF domain-like"/>
    <property type="match status" value="1"/>
</dbReference>
<dbReference type="EMBL" id="CP070499">
    <property type="protein sequence ID" value="QSB15497.1"/>
    <property type="molecule type" value="Genomic_DNA"/>
</dbReference>
<dbReference type="InterPro" id="IPR029016">
    <property type="entry name" value="GAF-like_dom_sf"/>
</dbReference>
<dbReference type="SMART" id="SM00267">
    <property type="entry name" value="GGDEF"/>
    <property type="match status" value="1"/>
</dbReference>
<dbReference type="SUPFAM" id="SSF55073">
    <property type="entry name" value="Nucleotide cyclase"/>
    <property type="match status" value="1"/>
</dbReference>
<organism evidence="4 5">
    <name type="scientific">Natronosporangium hydrolyticum</name>
    <dbReference type="NCBI Taxonomy" id="2811111"/>
    <lineage>
        <taxon>Bacteria</taxon>
        <taxon>Bacillati</taxon>
        <taxon>Actinomycetota</taxon>
        <taxon>Actinomycetes</taxon>
        <taxon>Micromonosporales</taxon>
        <taxon>Micromonosporaceae</taxon>
        <taxon>Natronosporangium</taxon>
    </lineage>
</organism>
<dbReference type="NCBIfam" id="TIGR00254">
    <property type="entry name" value="GGDEF"/>
    <property type="match status" value="1"/>
</dbReference>
<gene>
    <name evidence="4" type="ORF">JQS43_03850</name>
</gene>
<evidence type="ECO:0000256" key="1">
    <source>
        <dbReference type="SAM" id="Phobius"/>
    </source>
</evidence>
<proteinExistence type="predicted"/>
<dbReference type="SMART" id="SM00065">
    <property type="entry name" value="GAF"/>
    <property type="match status" value="1"/>
</dbReference>
<evidence type="ECO:0000259" key="2">
    <source>
        <dbReference type="PROSITE" id="PS50883"/>
    </source>
</evidence>
<dbReference type="PANTHER" id="PTHR33121">
    <property type="entry name" value="CYCLIC DI-GMP PHOSPHODIESTERASE PDEF"/>
    <property type="match status" value="1"/>
</dbReference>
<dbReference type="KEGG" id="nhy:JQS43_03850"/>
<keyword evidence="1" id="KW-1133">Transmembrane helix</keyword>
<dbReference type="Pfam" id="PF00990">
    <property type="entry name" value="GGDEF"/>
    <property type="match status" value="1"/>
</dbReference>
<sequence>MAVLWAFAAQIGETIPGWAWPLSILFLILFVAADLTVFRVEVRRHAVGVSVTDIPLLLALFFLPPVLLVAARAVATLCVMASQGQAKVKLWFNVASLAAGAALASLIVRAGSPLDGQDPLTWLVLAAAVAANVLVTLTAVLGAVSLVQGRIVTRDFMRTAIPALPVAALNITIGIVVLVLLQQGAWSLLLLAVVTGFLVISYRSYVQSVRHSRSLSEMYELTRVVADTPHDGTLADVLLGRVREMLQAEYATLWIPASGRHPEVLLSAKVDYRALLDVSDTPEPIRQRAFTHGASVAVGPRLGDESLRPVLRRTGTKDVIVVPLRAGSAVIGCLEVSGRIGDTAFFGPADVRLLETIAAHAAVAVENSRLVERLRFDAYHDSLTGLPNRRRITDALGESISGRTPGEMVAVLLLDVGGLRDVNESLGRAAGDQLLVEVARRLRAAAPSAALVGRIGGDAFVVTLPMADEGAALSLAGSLRQELRDPLTVGSLTLDVDVAVGVTLHPEHGPEPSVLLQRADLATQAAKGLVGGVQLFNKALESGSARRLGLAADLRQALDDDELEVYFQPKVSIPDRRLVGVECLARWEHPGHGSVPPPEFVAVAEHTGLLGQLTEAVLTAGLRRARQWAQAGHPLPVAINLSSRTLMDPSFPARVSELLREYEVDPELLTFEITEDGSVGEADQPLPTLHQLAELGVRLSVDDFGTGYSSLSYLSRLPVHEVKIDQSFVQGMATDAGDLAIVRAVVDLARHFDLTVVAEGVESELTLNLLEEIGCDIGQGFLFSRPLPYERLEAWFAAQTDAEPHAGGQVRRLRAVG</sequence>